<protein>
    <submittedName>
        <fullName evidence="1">Uncharacterized protein</fullName>
    </submittedName>
</protein>
<dbReference type="Proteomes" id="UP001371456">
    <property type="component" value="Unassembled WGS sequence"/>
</dbReference>
<dbReference type="EMBL" id="JBANQN010000012">
    <property type="protein sequence ID" value="KAK6773436.1"/>
    <property type="molecule type" value="Genomic_DNA"/>
</dbReference>
<comment type="caution">
    <text evidence="1">The sequence shown here is derived from an EMBL/GenBank/DDBJ whole genome shotgun (WGS) entry which is preliminary data.</text>
</comment>
<keyword evidence="2" id="KW-1185">Reference proteome</keyword>
<sequence length="31" mass="3833">MTIQEKLLFFQVMPSRYSLHPYWVMNRSLES</sequence>
<gene>
    <name evidence="1" type="ORF">RDI58_028674</name>
</gene>
<accession>A0AAN8SWS6</accession>
<evidence type="ECO:0000313" key="2">
    <source>
        <dbReference type="Proteomes" id="UP001371456"/>
    </source>
</evidence>
<reference evidence="1 2" key="1">
    <citation type="submission" date="2024-02" db="EMBL/GenBank/DDBJ databases">
        <title>de novo genome assembly of Solanum bulbocastanum strain 11H21.</title>
        <authorList>
            <person name="Hosaka A.J."/>
        </authorList>
    </citation>
    <scope>NUCLEOTIDE SEQUENCE [LARGE SCALE GENOMIC DNA]</scope>
    <source>
        <tissue evidence="1">Young leaves</tissue>
    </source>
</reference>
<evidence type="ECO:0000313" key="1">
    <source>
        <dbReference type="EMBL" id="KAK6773436.1"/>
    </source>
</evidence>
<proteinExistence type="predicted"/>
<organism evidence="1 2">
    <name type="scientific">Solanum bulbocastanum</name>
    <name type="common">Wild potato</name>
    <dbReference type="NCBI Taxonomy" id="147425"/>
    <lineage>
        <taxon>Eukaryota</taxon>
        <taxon>Viridiplantae</taxon>
        <taxon>Streptophyta</taxon>
        <taxon>Embryophyta</taxon>
        <taxon>Tracheophyta</taxon>
        <taxon>Spermatophyta</taxon>
        <taxon>Magnoliopsida</taxon>
        <taxon>eudicotyledons</taxon>
        <taxon>Gunneridae</taxon>
        <taxon>Pentapetalae</taxon>
        <taxon>asterids</taxon>
        <taxon>lamiids</taxon>
        <taxon>Solanales</taxon>
        <taxon>Solanaceae</taxon>
        <taxon>Solanoideae</taxon>
        <taxon>Solaneae</taxon>
        <taxon>Solanum</taxon>
    </lineage>
</organism>
<dbReference type="AlphaFoldDB" id="A0AAN8SWS6"/>
<name>A0AAN8SWS6_SOLBU</name>